<reference evidence="1" key="1">
    <citation type="submission" date="2022-07" db="EMBL/GenBank/DDBJ databases">
        <title>Genome Sequence of Leucocoprinus birnbaumii.</title>
        <authorList>
            <person name="Buettner E."/>
        </authorList>
    </citation>
    <scope>NUCLEOTIDE SEQUENCE</scope>
    <source>
        <strain evidence="1">VT141</strain>
    </source>
</reference>
<sequence length="165" mass="19489">MFPLLPIVARWSNLASQHHILPSPPPAKYDLELDSRTLIVRPAWTVITFLCIRSSWAIYFTCSRDEFVGSLQWRQHRFLSEYQICSRPERPRSAHPAVKPSQIWTHGRYPSIRRLQYQPQRSHHDNVKPTVVDQIIAMKSRLQVEGPRSREIFQNEEFCRMVSRP</sequence>
<organism evidence="1 2">
    <name type="scientific">Leucocoprinus birnbaumii</name>
    <dbReference type="NCBI Taxonomy" id="56174"/>
    <lineage>
        <taxon>Eukaryota</taxon>
        <taxon>Fungi</taxon>
        <taxon>Dikarya</taxon>
        <taxon>Basidiomycota</taxon>
        <taxon>Agaricomycotina</taxon>
        <taxon>Agaricomycetes</taxon>
        <taxon>Agaricomycetidae</taxon>
        <taxon>Agaricales</taxon>
        <taxon>Agaricineae</taxon>
        <taxon>Agaricaceae</taxon>
        <taxon>Leucocoprinus</taxon>
    </lineage>
</organism>
<proteinExistence type="predicted"/>
<evidence type="ECO:0000313" key="1">
    <source>
        <dbReference type="EMBL" id="KAJ3561542.1"/>
    </source>
</evidence>
<gene>
    <name evidence="1" type="ORF">NP233_g10131</name>
</gene>
<dbReference type="Proteomes" id="UP001213000">
    <property type="component" value="Unassembled WGS sequence"/>
</dbReference>
<dbReference type="EMBL" id="JANIEX010000989">
    <property type="protein sequence ID" value="KAJ3561542.1"/>
    <property type="molecule type" value="Genomic_DNA"/>
</dbReference>
<accession>A0AAD5VMJ5</accession>
<comment type="caution">
    <text evidence="1">The sequence shown here is derived from an EMBL/GenBank/DDBJ whole genome shotgun (WGS) entry which is preliminary data.</text>
</comment>
<name>A0AAD5VMJ5_9AGAR</name>
<dbReference type="AlphaFoldDB" id="A0AAD5VMJ5"/>
<protein>
    <submittedName>
        <fullName evidence="1">Uncharacterized protein</fullName>
    </submittedName>
</protein>
<keyword evidence="2" id="KW-1185">Reference proteome</keyword>
<evidence type="ECO:0000313" key="2">
    <source>
        <dbReference type="Proteomes" id="UP001213000"/>
    </source>
</evidence>